<dbReference type="AlphaFoldDB" id="A0AAV8VBP0"/>
<proteinExistence type="predicted"/>
<dbReference type="EMBL" id="JANEYG010000179">
    <property type="protein sequence ID" value="KAJ8911573.1"/>
    <property type="molecule type" value="Genomic_DNA"/>
</dbReference>
<name>A0AAV8VBP0_9CUCU</name>
<comment type="caution">
    <text evidence="1">The sequence shown here is derived from an EMBL/GenBank/DDBJ whole genome shotgun (WGS) entry which is preliminary data.</text>
</comment>
<organism evidence="1 2">
    <name type="scientific">Exocentrus adspersus</name>
    <dbReference type="NCBI Taxonomy" id="1586481"/>
    <lineage>
        <taxon>Eukaryota</taxon>
        <taxon>Metazoa</taxon>
        <taxon>Ecdysozoa</taxon>
        <taxon>Arthropoda</taxon>
        <taxon>Hexapoda</taxon>
        <taxon>Insecta</taxon>
        <taxon>Pterygota</taxon>
        <taxon>Neoptera</taxon>
        <taxon>Endopterygota</taxon>
        <taxon>Coleoptera</taxon>
        <taxon>Polyphaga</taxon>
        <taxon>Cucujiformia</taxon>
        <taxon>Chrysomeloidea</taxon>
        <taxon>Cerambycidae</taxon>
        <taxon>Lamiinae</taxon>
        <taxon>Acanthocinini</taxon>
        <taxon>Exocentrus</taxon>
    </lineage>
</organism>
<evidence type="ECO:0000313" key="1">
    <source>
        <dbReference type="EMBL" id="KAJ8911573.1"/>
    </source>
</evidence>
<evidence type="ECO:0000313" key="2">
    <source>
        <dbReference type="Proteomes" id="UP001159042"/>
    </source>
</evidence>
<sequence>MQALRPVPASSHGSRTTFVYKDLATTPYVFVRNDAMKSCLQPNYDGPFEVINREKKFYTVQTAEKVVKVSTDRLKPAYVLVEDPGISPRSVLSDANHERLKHLMFQ</sequence>
<dbReference type="Proteomes" id="UP001159042">
    <property type="component" value="Unassembled WGS sequence"/>
</dbReference>
<accession>A0AAV8VBP0</accession>
<protein>
    <submittedName>
        <fullName evidence="1">Uncharacterized protein</fullName>
    </submittedName>
</protein>
<reference evidence="1 2" key="1">
    <citation type="journal article" date="2023" name="Insect Mol. Biol.">
        <title>Genome sequencing provides insights into the evolution of gene families encoding plant cell wall-degrading enzymes in longhorned beetles.</title>
        <authorList>
            <person name="Shin N.R."/>
            <person name="Okamura Y."/>
            <person name="Kirsch R."/>
            <person name="Pauchet Y."/>
        </authorList>
    </citation>
    <scope>NUCLEOTIDE SEQUENCE [LARGE SCALE GENOMIC DNA]</scope>
    <source>
        <strain evidence="1">EAD_L_NR</strain>
    </source>
</reference>
<dbReference type="PANTHER" id="PTHR38681">
    <property type="entry name" value="RETROVIRUS-RELATED POL POLYPROTEIN FROM TRANSPOSON 412-LIKE PROTEIN-RELATED"/>
    <property type="match status" value="1"/>
</dbReference>
<gene>
    <name evidence="1" type="ORF">NQ315_008916</name>
</gene>
<dbReference type="PANTHER" id="PTHR38681:SF1">
    <property type="entry name" value="RETROVIRUS-RELATED POL POLYPROTEIN FROM TRANSPOSON 412-LIKE PROTEIN"/>
    <property type="match status" value="1"/>
</dbReference>
<keyword evidence="2" id="KW-1185">Reference proteome</keyword>